<proteinExistence type="predicted"/>
<dbReference type="Proteomes" id="UP000806528">
    <property type="component" value="Unassembled WGS sequence"/>
</dbReference>
<evidence type="ECO:0000313" key="2">
    <source>
        <dbReference type="Proteomes" id="UP000806528"/>
    </source>
</evidence>
<name>A0ABR9PE55_9ACTN</name>
<protein>
    <submittedName>
        <fullName evidence="1">Uncharacterized protein</fullName>
    </submittedName>
</protein>
<gene>
    <name evidence="1" type="ORF">IDM40_25905</name>
</gene>
<reference evidence="1 2" key="1">
    <citation type="submission" date="2020-09" db="EMBL/GenBank/DDBJ databases">
        <title>Diversity and distribution of actinomycetes associated with coral in the coast of Hainan.</title>
        <authorList>
            <person name="Li F."/>
        </authorList>
    </citation>
    <scope>NUCLEOTIDE SEQUENCE [LARGE SCALE GENOMIC DNA]</scope>
    <source>
        <strain evidence="1 2">HNM0947</strain>
    </source>
</reference>
<keyword evidence="2" id="KW-1185">Reference proteome</keyword>
<dbReference type="RefSeq" id="WP_193124698.1">
    <property type="nucleotide sequence ID" value="NZ_JADBGI010000034.1"/>
</dbReference>
<sequence>MSVTWAYLFLHGGTDSVADRTVIDREGQRTMLVPVADPALAPGIAADLVREGATLVELCGGFSLEAAASVRAAVPAEAAVGHMVFTSDSVRAATAFGDAARAG</sequence>
<evidence type="ECO:0000313" key="1">
    <source>
        <dbReference type="EMBL" id="MBE3002108.1"/>
    </source>
</evidence>
<dbReference type="InterPro" id="IPR045441">
    <property type="entry name" value="DUF6506"/>
</dbReference>
<comment type="caution">
    <text evidence="1">The sequence shown here is derived from an EMBL/GenBank/DDBJ whole genome shotgun (WGS) entry which is preliminary data.</text>
</comment>
<organism evidence="1 2">
    <name type="scientific">Nocardiopsis coralli</name>
    <dbReference type="NCBI Taxonomy" id="2772213"/>
    <lineage>
        <taxon>Bacteria</taxon>
        <taxon>Bacillati</taxon>
        <taxon>Actinomycetota</taxon>
        <taxon>Actinomycetes</taxon>
        <taxon>Streptosporangiales</taxon>
        <taxon>Nocardiopsidaceae</taxon>
        <taxon>Nocardiopsis</taxon>
    </lineage>
</organism>
<dbReference type="EMBL" id="JADBGI010000034">
    <property type="protein sequence ID" value="MBE3002108.1"/>
    <property type="molecule type" value="Genomic_DNA"/>
</dbReference>
<dbReference type="Pfam" id="PF20116">
    <property type="entry name" value="DUF6506"/>
    <property type="match status" value="1"/>
</dbReference>
<accession>A0ABR9PE55</accession>